<sequence length="133" mass="14290">MKNLSTKIIPAVLVVISLLILGAIFIWSPVCTGTLELANGNMTHMKCFYTAKAEACLAIILLVSSIASFFTKGNQLAIITIGILFIVLTFDSPMGIGICKKEIMACHDTAAWIRTGGAITILGGILMLFKKRD</sequence>
<name>A0A0J8G4B6_CLOCY</name>
<feature type="transmembrane region" description="Helical" evidence="1">
    <location>
        <begin position="12"/>
        <end position="35"/>
    </location>
</feature>
<dbReference type="STRING" id="1121307.CLCY_10c00560"/>
<keyword evidence="1" id="KW-0812">Transmembrane</keyword>
<organism evidence="2 3">
    <name type="scientific">Clostridium cylindrosporum DSM 605</name>
    <dbReference type="NCBI Taxonomy" id="1121307"/>
    <lineage>
        <taxon>Bacteria</taxon>
        <taxon>Bacillati</taxon>
        <taxon>Bacillota</taxon>
        <taxon>Clostridia</taxon>
        <taxon>Eubacteriales</taxon>
        <taxon>Clostridiaceae</taxon>
        <taxon>Clostridium</taxon>
    </lineage>
</organism>
<feature type="transmembrane region" description="Helical" evidence="1">
    <location>
        <begin position="76"/>
        <end position="99"/>
    </location>
</feature>
<accession>A0A0J8G4B6</accession>
<dbReference type="InterPro" id="IPR025531">
    <property type="entry name" value="DUF4418"/>
</dbReference>
<evidence type="ECO:0000313" key="2">
    <source>
        <dbReference type="EMBL" id="KMT22511.1"/>
    </source>
</evidence>
<keyword evidence="3" id="KW-1185">Reference proteome</keyword>
<dbReference type="PATRIC" id="fig|1121307.3.peg.60"/>
<reference evidence="2 3" key="1">
    <citation type="submission" date="2015-06" db="EMBL/GenBank/DDBJ databases">
        <title>Draft genome sequence of the purine-degrading Clostridium cylindrosporum HC-1 (DSM 605).</title>
        <authorList>
            <person name="Poehlein A."/>
            <person name="Schiel-Bengelsdorf B."/>
            <person name="Bengelsdorf F."/>
            <person name="Daniel R."/>
            <person name="Duerre P."/>
        </authorList>
    </citation>
    <scope>NUCLEOTIDE SEQUENCE [LARGE SCALE GENOMIC DNA]</scope>
    <source>
        <strain evidence="2 3">DSM 605</strain>
    </source>
</reference>
<dbReference type="Proteomes" id="UP000036756">
    <property type="component" value="Unassembled WGS sequence"/>
</dbReference>
<dbReference type="AlphaFoldDB" id="A0A0J8G4B6"/>
<comment type="caution">
    <text evidence="2">The sequence shown here is derived from an EMBL/GenBank/DDBJ whole genome shotgun (WGS) entry which is preliminary data.</text>
</comment>
<dbReference type="EMBL" id="LFVU01000007">
    <property type="protein sequence ID" value="KMT22511.1"/>
    <property type="molecule type" value="Genomic_DNA"/>
</dbReference>
<protein>
    <recommendedName>
        <fullName evidence="4">DUF4418 family protein</fullName>
    </recommendedName>
</protein>
<evidence type="ECO:0000256" key="1">
    <source>
        <dbReference type="SAM" id="Phobius"/>
    </source>
</evidence>
<dbReference type="OrthoDB" id="2087407at2"/>
<feature type="transmembrane region" description="Helical" evidence="1">
    <location>
        <begin position="47"/>
        <end position="70"/>
    </location>
</feature>
<evidence type="ECO:0000313" key="3">
    <source>
        <dbReference type="Proteomes" id="UP000036756"/>
    </source>
</evidence>
<evidence type="ECO:0008006" key="4">
    <source>
        <dbReference type="Google" id="ProtNLM"/>
    </source>
</evidence>
<gene>
    <name evidence="2" type="ORF">CLCY_10c00560</name>
</gene>
<keyword evidence="1" id="KW-1133">Transmembrane helix</keyword>
<feature type="transmembrane region" description="Helical" evidence="1">
    <location>
        <begin position="111"/>
        <end position="129"/>
    </location>
</feature>
<dbReference type="RefSeq" id="WP_048569925.1">
    <property type="nucleotide sequence ID" value="NZ_LFVU01000007.1"/>
</dbReference>
<proteinExistence type="predicted"/>
<dbReference type="Pfam" id="PF14387">
    <property type="entry name" value="DUF4418"/>
    <property type="match status" value="1"/>
</dbReference>
<keyword evidence="1" id="KW-0472">Membrane</keyword>